<protein>
    <recommendedName>
        <fullName evidence="2">uroporphyrinogen-III C-methyltransferase</fullName>
        <ecNumber evidence="2">2.1.1.107</ecNumber>
    </recommendedName>
</protein>
<evidence type="ECO:0000313" key="12">
    <source>
        <dbReference type="EMBL" id="OEU16305.1"/>
    </source>
</evidence>
<keyword evidence="5" id="KW-0808">Transferase</keyword>
<evidence type="ECO:0000256" key="10">
    <source>
        <dbReference type="SAM" id="SignalP"/>
    </source>
</evidence>
<dbReference type="InterPro" id="IPR000878">
    <property type="entry name" value="4pyrrol_Mease"/>
</dbReference>
<dbReference type="CDD" id="cd11642">
    <property type="entry name" value="SUMT"/>
    <property type="match status" value="1"/>
</dbReference>
<dbReference type="InterPro" id="IPR003043">
    <property type="entry name" value="Uropor_MeTrfase_CS"/>
</dbReference>
<keyword evidence="4" id="KW-0028">Amino-acid biosynthesis</keyword>
<keyword evidence="3" id="KW-0489">Methyltransferase</keyword>
<dbReference type="InterPro" id="IPR014776">
    <property type="entry name" value="4pyrrole_Mease_sub2"/>
</dbReference>
<dbReference type="EC" id="2.1.1.107" evidence="2"/>
<evidence type="ECO:0000313" key="13">
    <source>
        <dbReference type="Proteomes" id="UP000095751"/>
    </source>
</evidence>
<dbReference type="OrthoDB" id="508204at2759"/>
<proteinExistence type="inferred from homology"/>
<gene>
    <name evidence="12" type="ORF">FRACYDRAFT_208171</name>
</gene>
<dbReference type="PANTHER" id="PTHR45790">
    <property type="entry name" value="SIROHEME SYNTHASE-RELATED"/>
    <property type="match status" value="1"/>
</dbReference>
<dbReference type="NCBIfam" id="TIGR01469">
    <property type="entry name" value="cobA_cysG_Cterm"/>
    <property type="match status" value="1"/>
</dbReference>
<dbReference type="GO" id="GO:0004851">
    <property type="term" value="F:uroporphyrin-III C-methyltransferase activity"/>
    <property type="evidence" value="ECO:0007669"/>
    <property type="project" value="UniProtKB-EC"/>
</dbReference>
<organism evidence="12 13">
    <name type="scientific">Fragilariopsis cylindrus CCMP1102</name>
    <dbReference type="NCBI Taxonomy" id="635003"/>
    <lineage>
        <taxon>Eukaryota</taxon>
        <taxon>Sar</taxon>
        <taxon>Stramenopiles</taxon>
        <taxon>Ochrophyta</taxon>
        <taxon>Bacillariophyta</taxon>
        <taxon>Bacillariophyceae</taxon>
        <taxon>Bacillariophycidae</taxon>
        <taxon>Bacillariales</taxon>
        <taxon>Bacillariaceae</taxon>
        <taxon>Fragilariopsis</taxon>
    </lineage>
</organism>
<dbReference type="Gene3D" id="3.40.1010.10">
    <property type="entry name" value="Cobalt-precorrin-4 Transmethylase, Domain 1"/>
    <property type="match status" value="1"/>
</dbReference>
<dbReference type="NCBIfam" id="NF004790">
    <property type="entry name" value="PRK06136.1"/>
    <property type="match status" value="1"/>
</dbReference>
<evidence type="ECO:0000256" key="6">
    <source>
        <dbReference type="ARBA" id="ARBA00022691"/>
    </source>
</evidence>
<evidence type="ECO:0000256" key="1">
    <source>
        <dbReference type="ARBA" id="ARBA00005879"/>
    </source>
</evidence>
<comment type="catalytic activity">
    <reaction evidence="8">
        <text>uroporphyrinogen III + 2 S-adenosyl-L-methionine = precorrin-2 + 2 S-adenosyl-L-homocysteine + H(+)</text>
        <dbReference type="Rhea" id="RHEA:32459"/>
        <dbReference type="ChEBI" id="CHEBI:15378"/>
        <dbReference type="ChEBI" id="CHEBI:57308"/>
        <dbReference type="ChEBI" id="CHEBI:57856"/>
        <dbReference type="ChEBI" id="CHEBI:58827"/>
        <dbReference type="ChEBI" id="CHEBI:59789"/>
        <dbReference type="EC" id="2.1.1.107"/>
    </reaction>
</comment>
<keyword evidence="10" id="KW-0732">Signal</keyword>
<dbReference type="FunFam" id="3.30.950.10:FF:000005">
    <property type="entry name" value="Uroporphyrin-III c-methyltransferase, putative"/>
    <property type="match status" value="1"/>
</dbReference>
<evidence type="ECO:0000256" key="9">
    <source>
        <dbReference type="ARBA" id="ARBA00055636"/>
    </source>
</evidence>
<dbReference type="Pfam" id="PF00590">
    <property type="entry name" value="TP_methylase"/>
    <property type="match status" value="1"/>
</dbReference>
<dbReference type="GO" id="GO:0032259">
    <property type="term" value="P:methylation"/>
    <property type="evidence" value="ECO:0007669"/>
    <property type="project" value="UniProtKB-KW"/>
</dbReference>
<evidence type="ECO:0000256" key="8">
    <source>
        <dbReference type="ARBA" id="ARBA00052360"/>
    </source>
</evidence>
<dbReference type="AlphaFoldDB" id="A0A1E7FE26"/>
<dbReference type="Proteomes" id="UP000095751">
    <property type="component" value="Unassembled WGS sequence"/>
</dbReference>
<evidence type="ECO:0000256" key="3">
    <source>
        <dbReference type="ARBA" id="ARBA00022603"/>
    </source>
</evidence>
<feature type="domain" description="Tetrapyrrole methylase" evidence="11">
    <location>
        <begin position="108"/>
        <end position="316"/>
    </location>
</feature>
<dbReference type="InterPro" id="IPR006366">
    <property type="entry name" value="CobA/CysG_C"/>
</dbReference>
<keyword evidence="7" id="KW-0486">Methionine biosynthesis</keyword>
<dbReference type="GO" id="GO:0019354">
    <property type="term" value="P:siroheme biosynthetic process"/>
    <property type="evidence" value="ECO:0007669"/>
    <property type="project" value="InterPro"/>
</dbReference>
<evidence type="ECO:0000256" key="4">
    <source>
        <dbReference type="ARBA" id="ARBA00022605"/>
    </source>
</evidence>
<comment type="similarity">
    <text evidence="1">Belongs to the precorrin methyltransferase family.</text>
</comment>
<reference evidence="12 13" key="1">
    <citation type="submission" date="2016-09" db="EMBL/GenBank/DDBJ databases">
        <title>Extensive genetic diversity and differential bi-allelic expression allows diatom success in the polar Southern Ocean.</title>
        <authorList>
            <consortium name="DOE Joint Genome Institute"/>
            <person name="Mock T."/>
            <person name="Otillar R.P."/>
            <person name="Strauss J."/>
            <person name="Dupont C."/>
            <person name="Frickenhaus S."/>
            <person name="Maumus F."/>
            <person name="Mcmullan M."/>
            <person name="Sanges R."/>
            <person name="Schmutz J."/>
            <person name="Toseland A."/>
            <person name="Valas R."/>
            <person name="Veluchamy A."/>
            <person name="Ward B.J."/>
            <person name="Allen A."/>
            <person name="Barry K."/>
            <person name="Falciatore A."/>
            <person name="Ferrante M."/>
            <person name="Fortunato A.E."/>
            <person name="Gloeckner G."/>
            <person name="Gruber A."/>
            <person name="Hipkin R."/>
            <person name="Janech M."/>
            <person name="Kroth P."/>
            <person name="Leese F."/>
            <person name="Lindquist E."/>
            <person name="Lyon B.R."/>
            <person name="Martin J."/>
            <person name="Mayer C."/>
            <person name="Parker M."/>
            <person name="Quesneville H."/>
            <person name="Raymond J."/>
            <person name="Uhlig C."/>
            <person name="Valentin K.U."/>
            <person name="Worden A.Z."/>
            <person name="Armbrust E.V."/>
            <person name="Bowler C."/>
            <person name="Green B."/>
            <person name="Moulton V."/>
            <person name="Van Oosterhout C."/>
            <person name="Grigoriev I."/>
        </authorList>
    </citation>
    <scope>NUCLEOTIDE SEQUENCE [LARGE SCALE GENOMIC DNA]</scope>
    <source>
        <strain evidence="12 13">CCMP1102</strain>
    </source>
</reference>
<dbReference type="SUPFAM" id="SSF53790">
    <property type="entry name" value="Tetrapyrrole methylase"/>
    <property type="match status" value="1"/>
</dbReference>
<accession>A0A1E7FE26</accession>
<dbReference type="InterPro" id="IPR050161">
    <property type="entry name" value="Siro_Cobalamin_biosynth"/>
</dbReference>
<evidence type="ECO:0000256" key="7">
    <source>
        <dbReference type="ARBA" id="ARBA00023167"/>
    </source>
</evidence>
<evidence type="ECO:0000259" key="11">
    <source>
        <dbReference type="Pfam" id="PF00590"/>
    </source>
</evidence>
<dbReference type="InterPro" id="IPR014777">
    <property type="entry name" value="4pyrrole_Mease_sub1"/>
</dbReference>
<keyword evidence="13" id="KW-1185">Reference proteome</keyword>
<sequence>MNNFFNNSPCYGLLLLLALVCCNEAFLTSTSIKSTTSRISGDSNNNNLFFFIDTSNSHSNLGINNNGEVEYSRETIESSKQNEWGIPSSATLEPFSDTPKDALGNGGRITLVGSGPGDPDLLTVKAYKLLQDPDALIISDRLVSQEILDIVKGEIKIARKMPGCAEFAQEEIYFWTHEGLAAGKHVIRLKIGDPFVFGRGGEEVIQFRKFGVESKVVPGVSSAFSAPLLANIPVTHRGVSNQVVMCTGYGREGTSPDLIQYHEEQTIVFLMAVGRLRQLCDRLVNLAGYPKDTPVGIIERAGCPNQRTVVGNMQTIADIAEKYNIQAPSTIVVGKVVDVLLEKDDDGMVMQGLIQNASDKVMTV</sequence>
<dbReference type="GO" id="GO:0009086">
    <property type="term" value="P:methionine biosynthetic process"/>
    <property type="evidence" value="ECO:0007669"/>
    <property type="project" value="UniProtKB-KW"/>
</dbReference>
<feature type="signal peptide" evidence="10">
    <location>
        <begin position="1"/>
        <end position="25"/>
    </location>
</feature>
<dbReference type="PROSITE" id="PS00839">
    <property type="entry name" value="SUMT_1"/>
    <property type="match status" value="1"/>
</dbReference>
<dbReference type="InParanoid" id="A0A1E7FE26"/>
<dbReference type="FunFam" id="3.40.1010.10:FF:000006">
    <property type="entry name" value="Siroheme synthase, putative"/>
    <property type="match status" value="1"/>
</dbReference>
<dbReference type="PANTHER" id="PTHR45790:SF6">
    <property type="entry name" value="UROPORPHYRINOGEN-III C-METHYLTRANSFERASE"/>
    <property type="match status" value="1"/>
</dbReference>
<evidence type="ECO:0000256" key="5">
    <source>
        <dbReference type="ARBA" id="ARBA00022679"/>
    </source>
</evidence>
<keyword evidence="6" id="KW-0949">S-adenosyl-L-methionine</keyword>
<feature type="chain" id="PRO_5009192986" description="uroporphyrinogen-III C-methyltransferase" evidence="10">
    <location>
        <begin position="26"/>
        <end position="364"/>
    </location>
</feature>
<name>A0A1E7FE26_9STRA</name>
<dbReference type="KEGG" id="fcy:FRACYDRAFT_208171"/>
<dbReference type="Gene3D" id="3.30.950.10">
    <property type="entry name" value="Methyltransferase, Cobalt-precorrin-4 Transmethylase, Domain 2"/>
    <property type="match status" value="1"/>
</dbReference>
<evidence type="ECO:0000256" key="2">
    <source>
        <dbReference type="ARBA" id="ARBA00012162"/>
    </source>
</evidence>
<dbReference type="EMBL" id="KV784358">
    <property type="protein sequence ID" value="OEU16305.1"/>
    <property type="molecule type" value="Genomic_DNA"/>
</dbReference>
<comment type="function">
    <text evidence="9">Siroheme synthase involved in methionine biosynthesis.</text>
</comment>
<dbReference type="InterPro" id="IPR035996">
    <property type="entry name" value="4pyrrol_Methylase_sf"/>
</dbReference>